<evidence type="ECO:0000259" key="5">
    <source>
        <dbReference type="Pfam" id="PF02784"/>
    </source>
</evidence>
<feature type="modified residue" description="N6-(pyridoxal phosphate)lysine" evidence="3">
    <location>
        <position position="88"/>
    </location>
</feature>
<reference evidence="6 7" key="1">
    <citation type="submission" date="2015-01" db="EMBL/GenBank/DDBJ databases">
        <title>Genome Sequence of Magnetospirillum magnetotacticum Strain MS-1.</title>
        <authorList>
            <person name="Marinov G.K."/>
            <person name="Smalley M.D."/>
            <person name="DeSalvo G."/>
        </authorList>
    </citation>
    <scope>NUCLEOTIDE SEQUENCE [LARGE SCALE GENOMIC DNA]</scope>
    <source>
        <strain evidence="6 7">MS-1</strain>
    </source>
</reference>
<gene>
    <name evidence="6" type="ORF">CCC_02956</name>
</gene>
<dbReference type="Gene3D" id="2.40.37.10">
    <property type="entry name" value="Lyase, Ornithine Decarboxylase, Chain A, domain 1"/>
    <property type="match status" value="1"/>
</dbReference>
<dbReference type="InterPro" id="IPR009006">
    <property type="entry name" value="Ala_racemase/Decarboxylase_C"/>
</dbReference>
<dbReference type="PANTHER" id="PTHR43727">
    <property type="entry name" value="DIAMINOPIMELATE DECARBOXYLASE"/>
    <property type="match status" value="1"/>
</dbReference>
<name>A0A0C2UF93_PARME</name>
<dbReference type="GO" id="GO:0008836">
    <property type="term" value="F:diaminopimelate decarboxylase activity"/>
    <property type="evidence" value="ECO:0007669"/>
    <property type="project" value="TreeGrafter"/>
</dbReference>
<organism evidence="6 7">
    <name type="scientific">Paramagnetospirillum magnetotacticum MS-1</name>
    <dbReference type="NCBI Taxonomy" id="272627"/>
    <lineage>
        <taxon>Bacteria</taxon>
        <taxon>Pseudomonadati</taxon>
        <taxon>Pseudomonadota</taxon>
        <taxon>Alphaproteobacteria</taxon>
        <taxon>Rhodospirillales</taxon>
        <taxon>Magnetospirillaceae</taxon>
        <taxon>Paramagnetospirillum</taxon>
    </lineage>
</organism>
<sequence>MSKETGSRRGWEPPYITPHRHDNSKFGRRAARDNCWEQIDGVDVEYLMSRYGSPLFIASERRLRENVRRVRGAFERHYRPVVHGWSYKTNYTSAICRILHQEGSWAEVVSAFEYEKARSLGVPGNRIIFNGPNKPRAILERAIAEGARLHVDHLDELELIERIAREKGEVVPVTLRLNFNTGYTDPWSRFGFNLESGQAHSAASRIKRSAHLRLTGLHSHIGTFILETRAYAEQVRLMCNFMKTVEADGECVIDAIDIGGGLPSRNALQGIYLPPEQAVPAVEEYGAAVCSALEECLADRVGPHPTLFIESGRAVVDDAVSLASTVVGTKRLPDGRAAAVLDAGINSMLTALWYHHPVKLTKPKAGDSADTVLYGPMCMNIDVMRHTVQLPPLSVGDCLVFNPVGAYNNTQWLQFIEYRPAVVLIHSDGEHSVIREAETIEDMNRHDRLPTHLQSPVDLP</sequence>
<dbReference type="InterPro" id="IPR029066">
    <property type="entry name" value="PLP-binding_barrel"/>
</dbReference>
<protein>
    <submittedName>
        <fullName evidence="6">Diaminopimelate decarboxylase</fullName>
    </submittedName>
</protein>
<proteinExistence type="predicted"/>
<dbReference type="GO" id="GO:0009089">
    <property type="term" value="P:lysine biosynthetic process via diaminopimelate"/>
    <property type="evidence" value="ECO:0007669"/>
    <property type="project" value="TreeGrafter"/>
</dbReference>
<dbReference type="Pfam" id="PF02784">
    <property type="entry name" value="Orn_Arg_deC_N"/>
    <property type="match status" value="1"/>
</dbReference>
<accession>A0A0C2UF93</accession>
<feature type="active site" description="Proton donor" evidence="3">
    <location>
        <position position="378"/>
    </location>
</feature>
<evidence type="ECO:0000256" key="4">
    <source>
        <dbReference type="SAM" id="MobiDB-lite"/>
    </source>
</evidence>
<keyword evidence="7" id="KW-1185">Reference proteome</keyword>
<dbReference type="OrthoDB" id="9802147at2"/>
<feature type="domain" description="Orn/DAP/Arg decarboxylase 2 N-terminal" evidence="5">
    <location>
        <begin position="68"/>
        <end position="316"/>
    </location>
</feature>
<dbReference type="PANTHER" id="PTHR43727:SF2">
    <property type="entry name" value="GROUP IV DECARBOXYLASE"/>
    <property type="match status" value="1"/>
</dbReference>
<dbReference type="InterPro" id="IPR000183">
    <property type="entry name" value="Orn/DAP/Arg_de-COase"/>
</dbReference>
<evidence type="ECO:0000256" key="3">
    <source>
        <dbReference type="PIRSR" id="PIRSR600183-50"/>
    </source>
</evidence>
<comment type="cofactor">
    <cofactor evidence="1 3">
        <name>pyridoxal 5'-phosphate</name>
        <dbReference type="ChEBI" id="CHEBI:597326"/>
    </cofactor>
</comment>
<dbReference type="Gene3D" id="3.20.20.10">
    <property type="entry name" value="Alanine racemase"/>
    <property type="match status" value="1"/>
</dbReference>
<keyword evidence="2 3" id="KW-0663">Pyridoxal phosphate</keyword>
<comment type="caution">
    <text evidence="6">The sequence shown here is derived from an EMBL/GenBank/DDBJ whole genome shotgun (WGS) entry which is preliminary data.</text>
</comment>
<evidence type="ECO:0000313" key="7">
    <source>
        <dbReference type="Proteomes" id="UP000031971"/>
    </source>
</evidence>
<feature type="region of interest" description="Disordered" evidence="4">
    <location>
        <begin position="1"/>
        <end position="24"/>
    </location>
</feature>
<dbReference type="SUPFAM" id="SSF50621">
    <property type="entry name" value="Alanine racemase C-terminal domain-like"/>
    <property type="match status" value="1"/>
</dbReference>
<dbReference type="SUPFAM" id="SSF51419">
    <property type="entry name" value="PLP-binding barrel"/>
    <property type="match status" value="1"/>
</dbReference>
<dbReference type="EMBL" id="JXSL01000020">
    <property type="protein sequence ID" value="KIM00168.1"/>
    <property type="molecule type" value="Genomic_DNA"/>
</dbReference>
<evidence type="ECO:0000313" key="6">
    <source>
        <dbReference type="EMBL" id="KIM00168.1"/>
    </source>
</evidence>
<dbReference type="AlphaFoldDB" id="A0A0C2UF93"/>
<dbReference type="PRINTS" id="PR01179">
    <property type="entry name" value="ODADCRBXLASE"/>
</dbReference>
<dbReference type="CDD" id="cd06841">
    <property type="entry name" value="PLPDE_III_MccE_like"/>
    <property type="match status" value="1"/>
</dbReference>
<dbReference type="RefSeq" id="WP_009868734.1">
    <property type="nucleotide sequence ID" value="NZ_JXSL01000020.1"/>
</dbReference>
<evidence type="ECO:0000256" key="1">
    <source>
        <dbReference type="ARBA" id="ARBA00001933"/>
    </source>
</evidence>
<dbReference type="InterPro" id="IPR022644">
    <property type="entry name" value="De-COase2_N"/>
</dbReference>
<evidence type="ECO:0000256" key="2">
    <source>
        <dbReference type="ARBA" id="ARBA00022898"/>
    </source>
</evidence>
<dbReference type="Proteomes" id="UP000031971">
    <property type="component" value="Unassembled WGS sequence"/>
</dbReference>
<dbReference type="STRING" id="272627.CCC_02956"/>
<feature type="compositionally biased region" description="Basic and acidic residues" evidence="4">
    <location>
        <begin position="1"/>
        <end position="11"/>
    </location>
</feature>